<evidence type="ECO:0000256" key="3">
    <source>
        <dbReference type="ARBA" id="ARBA00022692"/>
    </source>
</evidence>
<evidence type="ECO:0000256" key="4">
    <source>
        <dbReference type="ARBA" id="ARBA00022989"/>
    </source>
</evidence>
<comment type="subcellular location">
    <subcellularLocation>
        <location evidence="1">Cell membrane</location>
        <topology evidence="1">Multi-pass membrane protein</topology>
    </subcellularLocation>
</comment>
<dbReference type="GO" id="GO:0015744">
    <property type="term" value="P:succinate transport"/>
    <property type="evidence" value="ECO:0007669"/>
    <property type="project" value="TreeGrafter"/>
</dbReference>
<organism evidence="11 12">
    <name type="scientific">Phycicoccus duodecadis</name>
    <dbReference type="NCBI Taxonomy" id="173053"/>
    <lineage>
        <taxon>Bacteria</taxon>
        <taxon>Bacillati</taxon>
        <taxon>Actinomycetota</taxon>
        <taxon>Actinomycetes</taxon>
        <taxon>Micrococcales</taxon>
        <taxon>Intrasporangiaceae</taxon>
        <taxon>Phycicoccus</taxon>
    </lineage>
</organism>
<evidence type="ECO:0000256" key="6">
    <source>
        <dbReference type="ARBA" id="ARBA00034125"/>
    </source>
</evidence>
<keyword evidence="4 8" id="KW-1133">Transmembrane helix</keyword>
<dbReference type="GO" id="GO:0005886">
    <property type="term" value="C:plasma membrane"/>
    <property type="evidence" value="ECO:0007669"/>
    <property type="project" value="UniProtKB-SubCell"/>
</dbReference>
<name>A0A2N3YIF8_9MICO</name>
<evidence type="ECO:0000256" key="1">
    <source>
        <dbReference type="ARBA" id="ARBA00004651"/>
    </source>
</evidence>
<feature type="transmembrane region" description="Helical" evidence="8">
    <location>
        <begin position="402"/>
        <end position="424"/>
    </location>
</feature>
<evidence type="ECO:0000313" key="11">
    <source>
        <dbReference type="EMBL" id="PKW26619.1"/>
    </source>
</evidence>
<dbReference type="Pfam" id="PF12821">
    <property type="entry name" value="ThrE_2"/>
    <property type="match status" value="1"/>
</dbReference>
<evidence type="ECO:0000256" key="5">
    <source>
        <dbReference type="ARBA" id="ARBA00023136"/>
    </source>
</evidence>
<feature type="transmembrane region" description="Helical" evidence="8">
    <location>
        <begin position="324"/>
        <end position="343"/>
    </location>
</feature>
<evidence type="ECO:0000256" key="2">
    <source>
        <dbReference type="ARBA" id="ARBA00022475"/>
    </source>
</evidence>
<dbReference type="InterPro" id="IPR010619">
    <property type="entry name" value="ThrE-like_N"/>
</dbReference>
<gene>
    <name evidence="11" type="ORF">ATL31_1434</name>
</gene>
<keyword evidence="2" id="KW-1003">Cell membrane</keyword>
<feature type="transmembrane region" description="Helical" evidence="8">
    <location>
        <begin position="374"/>
        <end position="395"/>
    </location>
</feature>
<evidence type="ECO:0000256" key="8">
    <source>
        <dbReference type="SAM" id="Phobius"/>
    </source>
</evidence>
<feature type="domain" description="Threonine/serine exporter-like N-terminal" evidence="9">
    <location>
        <begin position="53"/>
        <end position="298"/>
    </location>
</feature>
<keyword evidence="3 8" id="KW-0812">Transmembrane</keyword>
<dbReference type="InterPro" id="IPR024528">
    <property type="entry name" value="ThrE_2"/>
</dbReference>
<dbReference type="GO" id="GO:0022857">
    <property type="term" value="F:transmembrane transporter activity"/>
    <property type="evidence" value="ECO:0007669"/>
    <property type="project" value="InterPro"/>
</dbReference>
<dbReference type="InterPro" id="IPR050539">
    <property type="entry name" value="ThrE_Dicarb/AminoAcid_Exp"/>
</dbReference>
<feature type="transmembrane region" description="Helical" evidence="8">
    <location>
        <begin position="444"/>
        <end position="466"/>
    </location>
</feature>
<reference evidence="11 12" key="1">
    <citation type="submission" date="2017-12" db="EMBL/GenBank/DDBJ databases">
        <title>Sequencing the genomes of 1000 Actinobacteria strains.</title>
        <authorList>
            <person name="Klenk H.-P."/>
        </authorList>
    </citation>
    <scope>NUCLEOTIDE SEQUENCE [LARGE SCALE GENOMIC DNA]</scope>
    <source>
        <strain evidence="11 12">DSM 12806</strain>
    </source>
</reference>
<feature type="domain" description="Threonine/Serine exporter ThrE" evidence="10">
    <location>
        <begin position="331"/>
        <end position="459"/>
    </location>
</feature>
<dbReference type="Proteomes" id="UP000233781">
    <property type="component" value="Unassembled WGS sequence"/>
</dbReference>
<dbReference type="PANTHER" id="PTHR34390">
    <property type="entry name" value="UPF0442 PROTEIN YJJB-RELATED"/>
    <property type="match status" value="1"/>
</dbReference>
<dbReference type="OrthoDB" id="9763957at2"/>
<keyword evidence="12" id="KW-1185">Reference proteome</keyword>
<sequence>MSDPRQRRPRILRGDYPTEPMPMADLLRRTPYRHARIPGRAGEDQAVRDGLELAVKVGELMLRCGAGAPQVEGSIAAVAAAAGVDRIELDITLQSILVQATSSDGSPHTLLKVVRHSRHDYARLVAVHRLVQSLVAGEVMPPEARERLRSIERHARNFPAWAVSVANAFLAAAVAVIIGAGVSAALVTVVVVLAVAGIARTHQRIGLPEFYGNAINAMAATLLAGGAFSLGALGVIPLGERDFAFVVAGGIVAMLPGRTMAAAIEDVIFGYPLTGAGRLLAVLLSLTGLIIGIAAGLGMLLTLITSTGAPFVSPAVLDLRVTQAPIVPAVLGALVVGLAAAVTVQSRRRLVVPTGALTVVGVVLVALLTRVFDVGPVTATGLGAVAVGVLGRLVAQRMDAPSMVLVVPASFGLLPGLTIFRGLYQMVAPGSDQGLLSLQSGITTLLGAGAALLAIATATVLGEFLAAPWDRRMRGAPQRRVESDTA</sequence>
<dbReference type="AlphaFoldDB" id="A0A2N3YIF8"/>
<protein>
    <submittedName>
        <fullName evidence="11">Uncharacterized membrane protein YjjP (DUF1212 family)</fullName>
    </submittedName>
</protein>
<feature type="region of interest" description="Disordered" evidence="7">
    <location>
        <begin position="1"/>
        <end position="23"/>
    </location>
</feature>
<keyword evidence="5 8" id="KW-0472">Membrane</keyword>
<feature type="transmembrane region" description="Helical" evidence="8">
    <location>
        <begin position="276"/>
        <end position="304"/>
    </location>
</feature>
<evidence type="ECO:0000259" key="10">
    <source>
        <dbReference type="Pfam" id="PF12821"/>
    </source>
</evidence>
<dbReference type="RefSeq" id="WP_101395156.1">
    <property type="nucleotide sequence ID" value="NZ_PJNE01000001.1"/>
</dbReference>
<feature type="transmembrane region" description="Helical" evidence="8">
    <location>
        <begin position="158"/>
        <end position="178"/>
    </location>
</feature>
<proteinExistence type="inferred from homology"/>
<feature type="transmembrane region" description="Helical" evidence="8">
    <location>
        <begin position="214"/>
        <end position="237"/>
    </location>
</feature>
<dbReference type="Pfam" id="PF06738">
    <property type="entry name" value="ThrE"/>
    <property type="match status" value="1"/>
</dbReference>
<dbReference type="EMBL" id="PJNE01000001">
    <property type="protein sequence ID" value="PKW26619.1"/>
    <property type="molecule type" value="Genomic_DNA"/>
</dbReference>
<comment type="similarity">
    <text evidence="6">Belongs to the ThrE exporter (TC 2.A.79) family.</text>
</comment>
<evidence type="ECO:0000313" key="12">
    <source>
        <dbReference type="Proteomes" id="UP000233781"/>
    </source>
</evidence>
<evidence type="ECO:0000259" key="9">
    <source>
        <dbReference type="Pfam" id="PF06738"/>
    </source>
</evidence>
<comment type="caution">
    <text evidence="11">The sequence shown here is derived from an EMBL/GenBank/DDBJ whole genome shotgun (WGS) entry which is preliminary data.</text>
</comment>
<evidence type="ECO:0000256" key="7">
    <source>
        <dbReference type="SAM" id="MobiDB-lite"/>
    </source>
</evidence>
<feature type="transmembrane region" description="Helical" evidence="8">
    <location>
        <begin position="350"/>
        <end position="368"/>
    </location>
</feature>
<accession>A0A2N3YIF8</accession>